<dbReference type="InterPro" id="IPR036866">
    <property type="entry name" value="RibonucZ/Hydroxyglut_hydro"/>
</dbReference>
<dbReference type="InterPro" id="IPR041712">
    <property type="entry name" value="DHPS-like_MBL-fold"/>
</dbReference>
<dbReference type="EMBL" id="MU005774">
    <property type="protein sequence ID" value="KAF2707409.1"/>
    <property type="molecule type" value="Genomic_DNA"/>
</dbReference>
<evidence type="ECO:0008006" key="3">
    <source>
        <dbReference type="Google" id="ProtNLM"/>
    </source>
</evidence>
<sequence length="348" mass="37108">MLVPLDSLSILAIVDNEVDPMSPAPPCVTAMGRLGDVALMKGKPVGSERGGGIVKEVAMEQLCCGAHGLSLMITGTRDSRPQTMLFDTGPTESIWSTNAARLAPALQNISLIHLSHWHRDHSGGMLAALRTISASKASSAVPSTSPRSAGPLVVDLHPSRPDYRGFVTPLGTVSLEADPTFAEIEEAGGTTEKHLEAHEVLDSYFLISGEIPRVVEYEKGVRAGMRYEMEKGKWVSDELILDERFVVCHIKDKGLVLFTGCSHAGVVNAAKHALTLTSHAVPLYAIVGGYHLADAEPAVLQATVGALKALNVKVLVAGHCTGWRAKFEIEKEMPGCLVPSFVGITTMM</sequence>
<keyword evidence="2" id="KW-1185">Reference proteome</keyword>
<dbReference type="AlphaFoldDB" id="A0A6G1K3F9"/>
<name>A0A6G1K3F9_9PLEO</name>
<dbReference type="Gene3D" id="3.60.15.10">
    <property type="entry name" value="Ribonuclease Z/Hydroxyacylglutathione hydrolase-like"/>
    <property type="match status" value="1"/>
</dbReference>
<proteinExistence type="predicted"/>
<gene>
    <name evidence="1" type="ORF">K504DRAFT_411605</name>
</gene>
<dbReference type="PANTHER" id="PTHR13754">
    <property type="entry name" value="METALLO-BETA-LACTAMASE SUPERFAMILY PROTEIN"/>
    <property type="match status" value="1"/>
</dbReference>
<evidence type="ECO:0000313" key="1">
    <source>
        <dbReference type="EMBL" id="KAF2707409.1"/>
    </source>
</evidence>
<dbReference type="Proteomes" id="UP000799428">
    <property type="component" value="Unassembled WGS sequence"/>
</dbReference>
<dbReference type="CDD" id="cd07713">
    <property type="entry name" value="DHPS-like_MBL-fold"/>
    <property type="match status" value="1"/>
</dbReference>
<dbReference type="GO" id="GO:0016740">
    <property type="term" value="F:transferase activity"/>
    <property type="evidence" value="ECO:0007669"/>
    <property type="project" value="TreeGrafter"/>
</dbReference>
<dbReference type="InterPro" id="IPR052926">
    <property type="entry name" value="Metallo-beta-lactamase_dom"/>
</dbReference>
<dbReference type="OrthoDB" id="1470350at2759"/>
<dbReference type="PANTHER" id="PTHR13754:SF13">
    <property type="entry name" value="METALLO-BETA-LACTAMASE SUPERFAMILY PROTEIN (AFU_ORTHOLOGUE AFUA_3G07630)"/>
    <property type="match status" value="1"/>
</dbReference>
<reference evidence="1" key="1">
    <citation type="journal article" date="2020" name="Stud. Mycol.">
        <title>101 Dothideomycetes genomes: a test case for predicting lifestyles and emergence of pathogens.</title>
        <authorList>
            <person name="Haridas S."/>
            <person name="Albert R."/>
            <person name="Binder M."/>
            <person name="Bloem J."/>
            <person name="Labutti K."/>
            <person name="Salamov A."/>
            <person name="Andreopoulos B."/>
            <person name="Baker S."/>
            <person name="Barry K."/>
            <person name="Bills G."/>
            <person name="Bluhm B."/>
            <person name="Cannon C."/>
            <person name="Castanera R."/>
            <person name="Culley D."/>
            <person name="Daum C."/>
            <person name="Ezra D."/>
            <person name="Gonzalez J."/>
            <person name="Henrissat B."/>
            <person name="Kuo A."/>
            <person name="Liang C."/>
            <person name="Lipzen A."/>
            <person name="Lutzoni F."/>
            <person name="Magnuson J."/>
            <person name="Mondo S."/>
            <person name="Nolan M."/>
            <person name="Ohm R."/>
            <person name="Pangilinan J."/>
            <person name="Park H.-J."/>
            <person name="Ramirez L."/>
            <person name="Alfaro M."/>
            <person name="Sun H."/>
            <person name="Tritt A."/>
            <person name="Yoshinaga Y."/>
            <person name="Zwiers L.-H."/>
            <person name="Turgeon B."/>
            <person name="Goodwin S."/>
            <person name="Spatafora J."/>
            <person name="Crous P."/>
            <person name="Grigoriev I."/>
        </authorList>
    </citation>
    <scope>NUCLEOTIDE SEQUENCE</scope>
    <source>
        <strain evidence="1">CBS 279.74</strain>
    </source>
</reference>
<organism evidence="1 2">
    <name type="scientific">Pleomassaria siparia CBS 279.74</name>
    <dbReference type="NCBI Taxonomy" id="1314801"/>
    <lineage>
        <taxon>Eukaryota</taxon>
        <taxon>Fungi</taxon>
        <taxon>Dikarya</taxon>
        <taxon>Ascomycota</taxon>
        <taxon>Pezizomycotina</taxon>
        <taxon>Dothideomycetes</taxon>
        <taxon>Pleosporomycetidae</taxon>
        <taxon>Pleosporales</taxon>
        <taxon>Pleomassariaceae</taxon>
        <taxon>Pleomassaria</taxon>
    </lineage>
</organism>
<accession>A0A6G1K3F9</accession>
<dbReference type="SUPFAM" id="SSF56281">
    <property type="entry name" value="Metallo-hydrolase/oxidoreductase"/>
    <property type="match status" value="1"/>
</dbReference>
<protein>
    <recommendedName>
        <fullName evidence="3">Metallo-beta-lactamase superfamily protein</fullName>
    </recommendedName>
</protein>
<evidence type="ECO:0000313" key="2">
    <source>
        <dbReference type="Proteomes" id="UP000799428"/>
    </source>
</evidence>